<keyword evidence="2" id="KW-0732">Signal</keyword>
<dbReference type="AlphaFoldDB" id="A0A6A3KAN4"/>
<dbReference type="Proteomes" id="UP000486351">
    <property type="component" value="Unassembled WGS sequence"/>
</dbReference>
<evidence type="ECO:0000313" key="4">
    <source>
        <dbReference type="EMBL" id="KAE9118798.1"/>
    </source>
</evidence>
<evidence type="ECO:0000313" key="10">
    <source>
        <dbReference type="Proteomes" id="UP000488956"/>
    </source>
</evidence>
<gene>
    <name evidence="5" type="ORF">PF004_g7620</name>
    <name evidence="6" type="ORF">PF008_g1303</name>
    <name evidence="4" type="ORF">PF010_g8087</name>
    <name evidence="3" type="ORF">PF011_g13235</name>
</gene>
<evidence type="ECO:0000313" key="5">
    <source>
        <dbReference type="EMBL" id="KAE9240176.1"/>
    </source>
</evidence>
<reference evidence="7 8" key="1">
    <citation type="submission" date="2018-09" db="EMBL/GenBank/DDBJ databases">
        <title>Genomic investigation of the strawberry pathogen Phytophthora fragariae indicates pathogenicity is determined by transcriptional variation in three key races.</title>
        <authorList>
            <person name="Adams T.M."/>
            <person name="Armitage A.D."/>
            <person name="Sobczyk M.K."/>
            <person name="Bates H.J."/>
            <person name="Dunwell J.M."/>
            <person name="Nellist C.F."/>
            <person name="Harrison R.J."/>
        </authorList>
    </citation>
    <scope>NUCLEOTIDE SEQUENCE [LARGE SCALE GENOMIC DNA]</scope>
    <source>
        <strain evidence="5 8">BC-23</strain>
        <strain evidence="6 9">NOV-77</strain>
        <strain evidence="4 10">ONT-3</strain>
        <strain evidence="3 7">SCRP245</strain>
    </source>
</reference>
<evidence type="ECO:0000313" key="8">
    <source>
        <dbReference type="Proteomes" id="UP000476176"/>
    </source>
</evidence>
<evidence type="ECO:0000256" key="1">
    <source>
        <dbReference type="SAM" id="Phobius"/>
    </source>
</evidence>
<sequence length="162" mass="18166">MSRCQDVCLILFVLSVFSQVTNFAIAQSLKNFFQKLGWFNKGSTSMKPTFDSLCQFMCVIAGYISDERLGKFKTLLSSATLNCVGLRDNVNAPPTRKSIVHVIKIVTDHAKENVNAKMVTLGTILYIAAFALNILASFLVGPRSNRPQQLERVWSHDRYLES</sequence>
<keyword evidence="1" id="KW-0472">Membrane</keyword>
<feature type="transmembrane region" description="Helical" evidence="1">
    <location>
        <begin position="118"/>
        <end position="140"/>
    </location>
</feature>
<dbReference type="EMBL" id="QXFX01000359">
    <property type="protein sequence ID" value="KAE9118798.1"/>
    <property type="molecule type" value="Genomic_DNA"/>
</dbReference>
<dbReference type="Proteomes" id="UP000460718">
    <property type="component" value="Unassembled WGS sequence"/>
</dbReference>
<accession>A0A6A3KAN4</accession>
<name>A0A6A3KAN4_9STRA</name>
<dbReference type="InterPro" id="IPR036259">
    <property type="entry name" value="MFS_trans_sf"/>
</dbReference>
<keyword evidence="1" id="KW-0812">Transmembrane</keyword>
<organism evidence="3 7">
    <name type="scientific">Phytophthora fragariae</name>
    <dbReference type="NCBI Taxonomy" id="53985"/>
    <lineage>
        <taxon>Eukaryota</taxon>
        <taxon>Sar</taxon>
        <taxon>Stramenopiles</taxon>
        <taxon>Oomycota</taxon>
        <taxon>Peronosporomycetes</taxon>
        <taxon>Peronosporales</taxon>
        <taxon>Peronosporaceae</taxon>
        <taxon>Phytophthora</taxon>
    </lineage>
</organism>
<dbReference type="Proteomes" id="UP000488956">
    <property type="component" value="Unassembled WGS sequence"/>
</dbReference>
<comment type="caution">
    <text evidence="3">The sequence shown here is derived from an EMBL/GenBank/DDBJ whole genome shotgun (WGS) entry which is preliminary data.</text>
</comment>
<protein>
    <submittedName>
        <fullName evidence="3">Uncharacterized protein</fullName>
    </submittedName>
</protein>
<evidence type="ECO:0000313" key="7">
    <source>
        <dbReference type="Proteomes" id="UP000460718"/>
    </source>
</evidence>
<evidence type="ECO:0000313" key="9">
    <source>
        <dbReference type="Proteomes" id="UP000486351"/>
    </source>
</evidence>
<proteinExistence type="predicted"/>
<dbReference type="EMBL" id="QXGC01000333">
    <property type="protein sequence ID" value="KAE9240176.1"/>
    <property type="molecule type" value="Genomic_DNA"/>
</dbReference>
<feature type="signal peptide" evidence="2">
    <location>
        <begin position="1"/>
        <end position="26"/>
    </location>
</feature>
<dbReference type="EMBL" id="QXFY01000032">
    <property type="protein sequence ID" value="KAE9361158.1"/>
    <property type="molecule type" value="Genomic_DNA"/>
</dbReference>
<evidence type="ECO:0000313" key="6">
    <source>
        <dbReference type="EMBL" id="KAE9361158.1"/>
    </source>
</evidence>
<dbReference type="EMBL" id="QXFW01000805">
    <property type="protein sequence ID" value="KAE9002617.1"/>
    <property type="molecule type" value="Genomic_DNA"/>
</dbReference>
<feature type="chain" id="PRO_5036164717" evidence="2">
    <location>
        <begin position="27"/>
        <end position="162"/>
    </location>
</feature>
<evidence type="ECO:0000313" key="3">
    <source>
        <dbReference type="EMBL" id="KAE9002617.1"/>
    </source>
</evidence>
<evidence type="ECO:0000256" key="2">
    <source>
        <dbReference type="SAM" id="SignalP"/>
    </source>
</evidence>
<keyword evidence="1" id="KW-1133">Transmembrane helix</keyword>
<dbReference type="Gene3D" id="1.20.1250.20">
    <property type="entry name" value="MFS general substrate transporter like domains"/>
    <property type="match status" value="1"/>
</dbReference>
<dbReference type="Proteomes" id="UP000476176">
    <property type="component" value="Unassembled WGS sequence"/>
</dbReference>